<evidence type="ECO:0000313" key="1">
    <source>
        <dbReference type="EMBL" id="MBD1432939.1"/>
    </source>
</evidence>
<dbReference type="EMBL" id="JACOIK010000005">
    <property type="protein sequence ID" value="MBD1432939.1"/>
    <property type="molecule type" value="Genomic_DNA"/>
</dbReference>
<reference evidence="1 2" key="1">
    <citation type="submission" date="2020-08" db="EMBL/GenBank/DDBJ databases">
        <title>Sphingobacterium sp. DN00404 isolated from aquaculture water.</title>
        <authorList>
            <person name="Zhang M."/>
        </authorList>
    </citation>
    <scope>NUCLEOTIDE SEQUENCE [LARGE SCALE GENOMIC DNA]</scope>
    <source>
        <strain evidence="1 2">DN00404</strain>
    </source>
</reference>
<organism evidence="1 2">
    <name type="scientific">Sphingobacterium micropteri</name>
    <dbReference type="NCBI Taxonomy" id="2763501"/>
    <lineage>
        <taxon>Bacteria</taxon>
        <taxon>Pseudomonadati</taxon>
        <taxon>Bacteroidota</taxon>
        <taxon>Sphingobacteriia</taxon>
        <taxon>Sphingobacteriales</taxon>
        <taxon>Sphingobacteriaceae</taxon>
        <taxon>Sphingobacterium</taxon>
    </lineage>
</organism>
<evidence type="ECO:0000313" key="2">
    <source>
        <dbReference type="Proteomes" id="UP000602759"/>
    </source>
</evidence>
<proteinExistence type="predicted"/>
<accession>A0ABR7YNM3</accession>
<gene>
    <name evidence="1" type="ORF">H8B06_08890</name>
</gene>
<keyword evidence="2" id="KW-1185">Reference proteome</keyword>
<sequence length="116" mass="13790">MREITDDDYDPKEKIQAFWEKYGVNHSRLHVLNMCLIYGGEQNVQEGLSKEDMEIFSYELMTLLMAYHVAHHEKLNLEDIKIPIEEAPKKSPEEKFFSDILYTMLGLRHFEQKLEP</sequence>
<name>A0ABR7YNM3_9SPHI</name>
<dbReference type="Proteomes" id="UP000602759">
    <property type="component" value="Unassembled WGS sequence"/>
</dbReference>
<comment type="caution">
    <text evidence="1">The sequence shown here is derived from an EMBL/GenBank/DDBJ whole genome shotgun (WGS) entry which is preliminary data.</text>
</comment>
<protein>
    <submittedName>
        <fullName evidence="1">Uncharacterized protein</fullName>
    </submittedName>
</protein>